<dbReference type="CDD" id="cd19757">
    <property type="entry name" value="Bbox1"/>
    <property type="match status" value="1"/>
</dbReference>
<feature type="compositionally biased region" description="Polar residues" evidence="3">
    <location>
        <begin position="182"/>
        <end position="198"/>
    </location>
</feature>
<dbReference type="InterPro" id="IPR000315">
    <property type="entry name" value="Znf_B-box"/>
</dbReference>
<organism evidence="5 6">
    <name type="scientific">Blattamonas nauphoetae</name>
    <dbReference type="NCBI Taxonomy" id="2049346"/>
    <lineage>
        <taxon>Eukaryota</taxon>
        <taxon>Metamonada</taxon>
        <taxon>Preaxostyla</taxon>
        <taxon>Oxymonadida</taxon>
        <taxon>Blattamonas</taxon>
    </lineage>
</organism>
<keyword evidence="6" id="KW-1185">Reference proteome</keyword>
<feature type="compositionally biased region" description="Acidic residues" evidence="3">
    <location>
        <begin position="528"/>
        <end position="543"/>
    </location>
</feature>
<comment type="caution">
    <text evidence="5">The sequence shown here is derived from an EMBL/GenBank/DDBJ whole genome shotgun (WGS) entry which is preliminary data.</text>
</comment>
<evidence type="ECO:0000313" key="6">
    <source>
        <dbReference type="Proteomes" id="UP001281761"/>
    </source>
</evidence>
<accession>A0ABQ9WVM9</accession>
<evidence type="ECO:0000313" key="5">
    <source>
        <dbReference type="EMBL" id="KAK2943545.1"/>
    </source>
</evidence>
<feature type="coiled-coil region" evidence="2">
    <location>
        <begin position="253"/>
        <end position="306"/>
    </location>
</feature>
<feature type="compositionally biased region" description="Basic and acidic residues" evidence="3">
    <location>
        <begin position="30"/>
        <end position="55"/>
    </location>
</feature>
<feature type="region of interest" description="Disordered" evidence="3">
    <location>
        <begin position="175"/>
        <end position="212"/>
    </location>
</feature>
<feature type="compositionally biased region" description="Acidic residues" evidence="3">
    <location>
        <begin position="432"/>
        <end position="449"/>
    </location>
</feature>
<feature type="region of interest" description="Disordered" evidence="3">
    <location>
        <begin position="19"/>
        <end position="75"/>
    </location>
</feature>
<evidence type="ECO:0000256" key="1">
    <source>
        <dbReference type="PROSITE-ProRule" id="PRU00024"/>
    </source>
</evidence>
<proteinExistence type="predicted"/>
<keyword evidence="2" id="KW-0175">Coiled coil</keyword>
<evidence type="ECO:0000256" key="2">
    <source>
        <dbReference type="SAM" id="Coils"/>
    </source>
</evidence>
<protein>
    <recommendedName>
        <fullName evidence="4">B box-type domain-containing protein</fullName>
    </recommendedName>
</protein>
<feature type="compositionally biased region" description="Acidic residues" evidence="3">
    <location>
        <begin position="404"/>
        <end position="422"/>
    </location>
</feature>
<evidence type="ECO:0000256" key="3">
    <source>
        <dbReference type="SAM" id="MobiDB-lite"/>
    </source>
</evidence>
<dbReference type="PROSITE" id="PS50119">
    <property type="entry name" value="ZF_BBOX"/>
    <property type="match status" value="2"/>
</dbReference>
<feature type="region of interest" description="Disordered" evidence="3">
    <location>
        <begin position="492"/>
        <end position="600"/>
    </location>
</feature>
<feature type="domain" description="B box-type" evidence="4">
    <location>
        <begin position="80"/>
        <end position="126"/>
    </location>
</feature>
<dbReference type="Gene3D" id="3.30.160.60">
    <property type="entry name" value="Classic Zinc Finger"/>
    <property type="match status" value="1"/>
</dbReference>
<feature type="compositionally biased region" description="Basic and acidic residues" evidence="3">
    <location>
        <begin position="515"/>
        <end position="527"/>
    </location>
</feature>
<keyword evidence="1" id="KW-0863">Zinc-finger</keyword>
<sequence>MPPKKKKFTTKDDIENVYLKKRLKPSINRESPEKSSKRSDHIDSQSKAMIQERNRSARTRKPRKDSSTGPSPVLSPHLAMSRIICEHCHCDGASEYCIECDGVLCASCSFWIHKHKTAASHERVDPSLSYSYRSISTCQTHPPQTLQFYCETCKCLCCCVCCGFHQVQPSSDLPLRSSYSSVQPNPTRSSLTNPQSLSIHKDQSSLRSKHPPSVKQIPILSCEILHPPNHSIIPISNYLDSLFTKLRPSYDQIGELKEKVETAKKKKELAKKKIIRERKKEESRLRAEVEAKIKELRKQSKQETSSIQKQLNTYLKQLKVMSDVEKAVKSVSDTHSLVADVVFTQSFPSIQTNLNKLIKKLNPPPPPPITNKAPSQPTSPSPLSPVENDPDTGDDSGAQAESEREQDEDQVNMDDNEDDYESEWDKVSEKLEMEEEASGIESEGNDDADSTISSNPENADWRELVSGLREEPVMMGVRGLTSSSFYNVSRGATRMGQWKGERIGEDDGLEWGQEEEWRGGEEVKERDDGAEEGEGREEEEDELMRESEETSIGRKEVRNKQEKSDEDRGREKKRIVESDRTGREKKKKKSIVSKSKKKGN</sequence>
<feature type="compositionally biased region" description="Basic residues" evidence="3">
    <location>
        <begin position="583"/>
        <end position="600"/>
    </location>
</feature>
<keyword evidence="1" id="KW-0862">Zinc</keyword>
<feature type="region of interest" description="Disordered" evidence="3">
    <location>
        <begin position="357"/>
        <end position="464"/>
    </location>
</feature>
<feature type="domain" description="B box-type" evidence="4">
    <location>
        <begin position="133"/>
        <end position="175"/>
    </location>
</feature>
<dbReference type="EMBL" id="JARBJD010000340">
    <property type="protein sequence ID" value="KAK2943545.1"/>
    <property type="molecule type" value="Genomic_DNA"/>
</dbReference>
<feature type="compositionally biased region" description="Basic and acidic residues" evidence="3">
    <location>
        <begin position="544"/>
        <end position="582"/>
    </location>
</feature>
<dbReference type="Proteomes" id="UP001281761">
    <property type="component" value="Unassembled WGS sequence"/>
</dbReference>
<gene>
    <name evidence="5" type="ORF">BLNAU_21532</name>
</gene>
<evidence type="ECO:0000259" key="4">
    <source>
        <dbReference type="PROSITE" id="PS50119"/>
    </source>
</evidence>
<name>A0ABQ9WVM9_9EUKA</name>
<keyword evidence="1" id="KW-0479">Metal-binding</keyword>
<reference evidence="5 6" key="1">
    <citation type="journal article" date="2022" name="bioRxiv">
        <title>Genomics of Preaxostyla Flagellates Illuminates Evolutionary Transitions and the Path Towards Mitochondrial Loss.</title>
        <authorList>
            <person name="Novak L.V.F."/>
            <person name="Treitli S.C."/>
            <person name="Pyrih J."/>
            <person name="Halakuc P."/>
            <person name="Pipaliya S.V."/>
            <person name="Vacek V."/>
            <person name="Brzon O."/>
            <person name="Soukal P."/>
            <person name="Eme L."/>
            <person name="Dacks J.B."/>
            <person name="Karnkowska A."/>
            <person name="Elias M."/>
            <person name="Hampl V."/>
        </authorList>
    </citation>
    <scope>NUCLEOTIDE SEQUENCE [LARGE SCALE GENOMIC DNA]</scope>
    <source>
        <strain evidence="5">NAU3</strain>
        <tissue evidence="5">Gut</tissue>
    </source>
</reference>